<keyword evidence="2" id="KW-1185">Reference proteome</keyword>
<dbReference type="Proteomes" id="UP001151760">
    <property type="component" value="Unassembled WGS sequence"/>
</dbReference>
<reference evidence="1" key="2">
    <citation type="submission" date="2022-01" db="EMBL/GenBank/DDBJ databases">
        <authorList>
            <person name="Yamashiro T."/>
            <person name="Shiraishi A."/>
            <person name="Satake H."/>
            <person name="Nakayama K."/>
        </authorList>
    </citation>
    <scope>NUCLEOTIDE SEQUENCE</scope>
</reference>
<comment type="caution">
    <text evidence="1">The sequence shown here is derived from an EMBL/GenBank/DDBJ whole genome shotgun (WGS) entry which is preliminary data.</text>
</comment>
<reference evidence="1" key="1">
    <citation type="journal article" date="2022" name="Int. J. Mol. Sci.">
        <title>Draft Genome of Tanacetum Coccineum: Genomic Comparison of Closely Related Tanacetum-Family Plants.</title>
        <authorList>
            <person name="Yamashiro T."/>
            <person name="Shiraishi A."/>
            <person name="Nakayama K."/>
            <person name="Satake H."/>
        </authorList>
    </citation>
    <scope>NUCLEOTIDE SEQUENCE</scope>
</reference>
<organism evidence="1 2">
    <name type="scientific">Tanacetum coccineum</name>
    <dbReference type="NCBI Taxonomy" id="301880"/>
    <lineage>
        <taxon>Eukaryota</taxon>
        <taxon>Viridiplantae</taxon>
        <taxon>Streptophyta</taxon>
        <taxon>Embryophyta</taxon>
        <taxon>Tracheophyta</taxon>
        <taxon>Spermatophyta</taxon>
        <taxon>Magnoliopsida</taxon>
        <taxon>eudicotyledons</taxon>
        <taxon>Gunneridae</taxon>
        <taxon>Pentapetalae</taxon>
        <taxon>asterids</taxon>
        <taxon>campanulids</taxon>
        <taxon>Asterales</taxon>
        <taxon>Asteraceae</taxon>
        <taxon>Asteroideae</taxon>
        <taxon>Anthemideae</taxon>
        <taxon>Anthemidinae</taxon>
        <taxon>Tanacetum</taxon>
    </lineage>
</organism>
<gene>
    <name evidence="1" type="ORF">Tco_1056990</name>
</gene>
<accession>A0ABQ5H472</accession>
<name>A0ABQ5H472_9ASTR</name>
<sequence>MLRGGGDDGDSVFKHGPFAIGHCKIGFRDHYDCTRGTDLAKRDLVNLQTNSASLVGIAFASTHFWLNKSTASQRMYLLPVDDGESAP</sequence>
<proteinExistence type="predicted"/>
<evidence type="ECO:0000313" key="2">
    <source>
        <dbReference type="Proteomes" id="UP001151760"/>
    </source>
</evidence>
<protein>
    <submittedName>
        <fullName evidence="1">Uncharacterized protein</fullName>
    </submittedName>
</protein>
<evidence type="ECO:0000313" key="1">
    <source>
        <dbReference type="EMBL" id="GJT82648.1"/>
    </source>
</evidence>
<dbReference type="EMBL" id="BQNB010019187">
    <property type="protein sequence ID" value="GJT82648.1"/>
    <property type="molecule type" value="Genomic_DNA"/>
</dbReference>